<dbReference type="PRINTS" id="PR01754">
    <property type="entry name" value="SACTRNSFRASE"/>
</dbReference>
<evidence type="ECO:0000313" key="4">
    <source>
        <dbReference type="EMBL" id="MDO6121947.1"/>
    </source>
</evidence>
<evidence type="ECO:0000256" key="1">
    <source>
        <dbReference type="ARBA" id="ARBA00022679"/>
    </source>
</evidence>
<comment type="caution">
    <text evidence="4">The sequence shown here is derived from an EMBL/GenBank/DDBJ whole genome shotgun (WGS) entry which is preliminary data.</text>
</comment>
<dbReference type="CDD" id="cd04301">
    <property type="entry name" value="NAT_SF"/>
    <property type="match status" value="1"/>
</dbReference>
<protein>
    <submittedName>
        <fullName evidence="4">GNAT family N-acetyltransferase</fullName>
    </submittedName>
</protein>
<dbReference type="PANTHER" id="PTHR43877:SF2">
    <property type="entry name" value="AMINOALKYLPHOSPHONATE N-ACETYLTRANSFERASE-RELATED"/>
    <property type="match status" value="1"/>
</dbReference>
<accession>A0ABT8XDX0</accession>
<dbReference type="Pfam" id="PF00583">
    <property type="entry name" value="Acetyltransf_1"/>
    <property type="match status" value="1"/>
</dbReference>
<evidence type="ECO:0000313" key="5">
    <source>
        <dbReference type="Proteomes" id="UP001177080"/>
    </source>
</evidence>
<dbReference type="Gene3D" id="3.40.630.30">
    <property type="match status" value="1"/>
</dbReference>
<name>A0ABT8XDX0_9HYPH</name>
<evidence type="ECO:0000259" key="3">
    <source>
        <dbReference type="PROSITE" id="PS51186"/>
    </source>
</evidence>
<keyword evidence="1" id="KW-0808">Transferase</keyword>
<dbReference type="InterPro" id="IPR008125">
    <property type="entry name" value="Streptothricin_AcTrfase"/>
</dbReference>
<dbReference type="PROSITE" id="PS51186">
    <property type="entry name" value="GNAT"/>
    <property type="match status" value="1"/>
</dbReference>
<dbReference type="Proteomes" id="UP001177080">
    <property type="component" value="Unassembled WGS sequence"/>
</dbReference>
<evidence type="ECO:0000256" key="2">
    <source>
        <dbReference type="ARBA" id="ARBA00023315"/>
    </source>
</evidence>
<sequence length="174" mass="19496">MKVRPAAAEDLPVLQACDFSFLVTREAMPPYKGDWLAHARPVEPYPKSYGFDPAELEETLSAEDEALFVILGDETPVGYLALSVGWNRFALIDDIAVDAEWRGTGAAQRLMQQAIQWAGEKALLGIRLETQTNNVAACRFYLRQGFTLGGFDRHLYEGLSPGTRETALFFYRFL</sequence>
<proteinExistence type="predicted"/>
<keyword evidence="2" id="KW-0012">Acyltransferase</keyword>
<organism evidence="4 5">
    <name type="scientific">Shinella curvata</name>
    <dbReference type="NCBI Taxonomy" id="1817964"/>
    <lineage>
        <taxon>Bacteria</taxon>
        <taxon>Pseudomonadati</taxon>
        <taxon>Pseudomonadota</taxon>
        <taxon>Alphaproteobacteria</taxon>
        <taxon>Hyphomicrobiales</taxon>
        <taxon>Rhizobiaceae</taxon>
        <taxon>Shinella</taxon>
    </lineage>
</organism>
<dbReference type="InterPro" id="IPR016181">
    <property type="entry name" value="Acyl_CoA_acyltransferase"/>
</dbReference>
<dbReference type="SUPFAM" id="SSF55729">
    <property type="entry name" value="Acyl-CoA N-acyltransferases (Nat)"/>
    <property type="match status" value="1"/>
</dbReference>
<dbReference type="PANTHER" id="PTHR43877">
    <property type="entry name" value="AMINOALKYLPHOSPHONATE N-ACETYLTRANSFERASE-RELATED-RELATED"/>
    <property type="match status" value="1"/>
</dbReference>
<reference evidence="4" key="1">
    <citation type="submission" date="2022-04" db="EMBL/GenBank/DDBJ databases">
        <title>Shinella lacus sp. nov., a novel member of the genus Shinella from water.</title>
        <authorList>
            <person name="Deng Y."/>
        </authorList>
    </citation>
    <scope>NUCLEOTIDE SEQUENCE</scope>
    <source>
        <strain evidence="4">JCM 31239</strain>
    </source>
</reference>
<dbReference type="InterPro" id="IPR000182">
    <property type="entry name" value="GNAT_dom"/>
</dbReference>
<dbReference type="InterPro" id="IPR050832">
    <property type="entry name" value="Bact_Acetyltransf"/>
</dbReference>
<dbReference type="RefSeq" id="WP_244762476.1">
    <property type="nucleotide sequence ID" value="NZ_JALJCJ010000005.1"/>
</dbReference>
<feature type="domain" description="N-acetyltransferase" evidence="3">
    <location>
        <begin position="1"/>
        <end position="174"/>
    </location>
</feature>
<dbReference type="EMBL" id="WHSC02000005">
    <property type="protein sequence ID" value="MDO6121947.1"/>
    <property type="molecule type" value="Genomic_DNA"/>
</dbReference>
<gene>
    <name evidence="4" type="ORF">GB928_012210</name>
</gene>
<keyword evidence="5" id="KW-1185">Reference proteome</keyword>